<dbReference type="GO" id="GO:0016459">
    <property type="term" value="C:myosin complex"/>
    <property type="evidence" value="ECO:0007669"/>
    <property type="project" value="UniProtKB-KW"/>
</dbReference>
<dbReference type="PROSITE" id="PS51456">
    <property type="entry name" value="MYOSIN_MOTOR"/>
    <property type="match status" value="1"/>
</dbReference>
<keyword evidence="3 8" id="KW-0067">ATP-binding</keyword>
<dbReference type="FunFam" id="1.10.10.820:FF:000001">
    <property type="entry name" value="Myosin heavy chain"/>
    <property type="match status" value="1"/>
</dbReference>
<dbReference type="GO" id="GO:0016020">
    <property type="term" value="C:membrane"/>
    <property type="evidence" value="ECO:0007669"/>
    <property type="project" value="TreeGrafter"/>
</dbReference>
<name>A0A151ZH37_TIELA</name>
<keyword evidence="15" id="KW-1185">Reference proteome</keyword>
<dbReference type="SMART" id="SM00242">
    <property type="entry name" value="MYSc"/>
    <property type="match status" value="1"/>
</dbReference>
<feature type="coiled-coil region" evidence="9">
    <location>
        <begin position="906"/>
        <end position="961"/>
    </location>
</feature>
<feature type="binding site" evidence="8">
    <location>
        <begin position="149"/>
        <end position="156"/>
    </location>
    <ligand>
        <name>ATP</name>
        <dbReference type="ChEBI" id="CHEBI:30616"/>
    </ligand>
</feature>
<dbReference type="Pfam" id="PF01843">
    <property type="entry name" value="DIL"/>
    <property type="match status" value="1"/>
</dbReference>
<dbReference type="InParanoid" id="A0A151ZH37"/>
<evidence type="ECO:0000313" key="15">
    <source>
        <dbReference type="Proteomes" id="UP000076078"/>
    </source>
</evidence>
<evidence type="ECO:0000256" key="9">
    <source>
        <dbReference type="SAM" id="Coils"/>
    </source>
</evidence>
<dbReference type="Gene3D" id="3.30.70.1590">
    <property type="match status" value="1"/>
</dbReference>
<dbReference type="STRING" id="361077.A0A151ZH37"/>
<dbReference type="Gene3D" id="1.10.10.820">
    <property type="match status" value="1"/>
</dbReference>
<dbReference type="InterPro" id="IPR001609">
    <property type="entry name" value="Myosin_head_motor_dom-like"/>
</dbReference>
<evidence type="ECO:0000256" key="4">
    <source>
        <dbReference type="ARBA" id="ARBA00023054"/>
    </source>
</evidence>
<dbReference type="Pfam" id="PF02736">
    <property type="entry name" value="Myosin_N"/>
    <property type="match status" value="1"/>
</dbReference>
<dbReference type="InterPro" id="IPR004009">
    <property type="entry name" value="SH3_Myosin"/>
</dbReference>
<dbReference type="OMA" id="ISELEHW"/>
<evidence type="ECO:0000256" key="1">
    <source>
        <dbReference type="ARBA" id="ARBA00022737"/>
    </source>
</evidence>
<dbReference type="InterPro" id="IPR027417">
    <property type="entry name" value="P-loop_NTPase"/>
</dbReference>
<feature type="coiled-coil region" evidence="9">
    <location>
        <begin position="1063"/>
        <end position="1090"/>
    </location>
</feature>
<comment type="caution">
    <text evidence="14">The sequence shown here is derived from an EMBL/GenBank/DDBJ whole genome shotgun (WGS) entry which is preliminary data.</text>
</comment>
<dbReference type="Pfam" id="PF00612">
    <property type="entry name" value="IQ"/>
    <property type="match status" value="1"/>
</dbReference>
<evidence type="ECO:0000256" key="6">
    <source>
        <dbReference type="ARBA" id="ARBA00023175"/>
    </source>
</evidence>
<feature type="compositionally biased region" description="Basic and acidic residues" evidence="10">
    <location>
        <begin position="1029"/>
        <end position="1041"/>
    </location>
</feature>
<dbReference type="InterPro" id="IPR000048">
    <property type="entry name" value="IQ_motif_EF-hand-BS"/>
</dbReference>
<dbReference type="PROSITE" id="PS51844">
    <property type="entry name" value="SH3_LIKE"/>
    <property type="match status" value="1"/>
</dbReference>
<dbReference type="SUPFAM" id="SSF52540">
    <property type="entry name" value="P-loop containing nucleoside triphosphate hydrolases"/>
    <property type="match status" value="1"/>
</dbReference>
<evidence type="ECO:0000256" key="2">
    <source>
        <dbReference type="ARBA" id="ARBA00022741"/>
    </source>
</evidence>
<feature type="domain" description="Myosin motor" evidence="12">
    <location>
        <begin position="56"/>
        <end position="776"/>
    </location>
</feature>
<accession>A0A151ZH37</accession>
<dbReference type="GO" id="GO:0005524">
    <property type="term" value="F:ATP binding"/>
    <property type="evidence" value="ECO:0007669"/>
    <property type="project" value="UniProtKB-UniRule"/>
</dbReference>
<dbReference type="InterPro" id="IPR036961">
    <property type="entry name" value="Kinesin_motor_dom_sf"/>
</dbReference>
<feature type="compositionally biased region" description="Polar residues" evidence="10">
    <location>
        <begin position="1098"/>
        <end position="1109"/>
    </location>
</feature>
<keyword evidence="5 8" id="KW-0518">Myosin</keyword>
<keyword evidence="4 9" id="KW-0175">Coiled coil</keyword>
<feature type="region of interest" description="Disordered" evidence="10">
    <location>
        <begin position="1098"/>
        <end position="1130"/>
    </location>
</feature>
<dbReference type="PROSITE" id="PS51126">
    <property type="entry name" value="DILUTE"/>
    <property type="match status" value="1"/>
</dbReference>
<dbReference type="FunCoup" id="A0A151ZH37">
    <property type="interactions" value="85"/>
</dbReference>
<dbReference type="EMBL" id="LODT01000028">
    <property type="protein sequence ID" value="KYQ93219.1"/>
    <property type="molecule type" value="Genomic_DNA"/>
</dbReference>
<keyword evidence="1" id="KW-0677">Repeat</keyword>
<dbReference type="OrthoDB" id="6108017at2759"/>
<evidence type="ECO:0000256" key="3">
    <source>
        <dbReference type="ARBA" id="ARBA00022840"/>
    </source>
</evidence>
<dbReference type="Gene3D" id="3.40.850.10">
    <property type="entry name" value="Kinesin motor domain"/>
    <property type="match status" value="1"/>
</dbReference>
<keyword evidence="7 8" id="KW-0009">Actin-binding</keyword>
<dbReference type="SMART" id="SM01132">
    <property type="entry name" value="DIL"/>
    <property type="match status" value="1"/>
</dbReference>
<dbReference type="Gene3D" id="1.20.5.190">
    <property type="match status" value="1"/>
</dbReference>
<feature type="domain" description="Myosin N-terminal SH3-like" evidence="13">
    <location>
        <begin position="2"/>
        <end position="52"/>
    </location>
</feature>
<dbReference type="Proteomes" id="UP000076078">
    <property type="component" value="Unassembled WGS sequence"/>
</dbReference>
<dbReference type="GO" id="GO:0051015">
    <property type="term" value="F:actin filament binding"/>
    <property type="evidence" value="ECO:0007669"/>
    <property type="project" value="TreeGrafter"/>
</dbReference>
<evidence type="ECO:0000313" key="14">
    <source>
        <dbReference type="EMBL" id="KYQ93219.1"/>
    </source>
</evidence>
<feature type="compositionally biased region" description="Polar residues" evidence="10">
    <location>
        <begin position="1019"/>
        <end position="1028"/>
    </location>
</feature>
<dbReference type="PANTHER" id="PTHR13140">
    <property type="entry name" value="MYOSIN"/>
    <property type="match status" value="1"/>
</dbReference>
<protein>
    <submittedName>
        <fullName evidence="14">Myosin-5b</fullName>
    </submittedName>
</protein>
<dbReference type="PRINTS" id="PR00193">
    <property type="entry name" value="MYOSINHEAVY"/>
</dbReference>
<proteinExistence type="inferred from homology"/>
<dbReference type="Gene3D" id="1.20.58.530">
    <property type="match status" value="1"/>
</dbReference>
<keyword evidence="6 8" id="KW-0505">Motor protein</keyword>
<dbReference type="Pfam" id="PF00063">
    <property type="entry name" value="Myosin_head"/>
    <property type="match status" value="1"/>
</dbReference>
<feature type="compositionally biased region" description="Polar residues" evidence="10">
    <location>
        <begin position="1118"/>
        <end position="1130"/>
    </location>
</feature>
<gene>
    <name evidence="14" type="ORF">DLAC_05861</name>
</gene>
<evidence type="ECO:0000259" key="13">
    <source>
        <dbReference type="PROSITE" id="PS51844"/>
    </source>
</evidence>
<feature type="region of interest" description="Actin-binding" evidence="8">
    <location>
        <begin position="648"/>
        <end position="670"/>
    </location>
</feature>
<dbReference type="InterPro" id="IPR002710">
    <property type="entry name" value="Dilute_dom"/>
</dbReference>
<dbReference type="CDD" id="cd00124">
    <property type="entry name" value="MYSc"/>
    <property type="match status" value="1"/>
</dbReference>
<evidence type="ECO:0000259" key="11">
    <source>
        <dbReference type="PROSITE" id="PS51126"/>
    </source>
</evidence>
<organism evidence="14 15">
    <name type="scientific">Tieghemostelium lacteum</name>
    <name type="common">Slime mold</name>
    <name type="synonym">Dictyostelium lacteum</name>
    <dbReference type="NCBI Taxonomy" id="361077"/>
    <lineage>
        <taxon>Eukaryota</taxon>
        <taxon>Amoebozoa</taxon>
        <taxon>Evosea</taxon>
        <taxon>Eumycetozoa</taxon>
        <taxon>Dictyostelia</taxon>
        <taxon>Dictyosteliales</taxon>
        <taxon>Raperosteliaceae</taxon>
        <taxon>Tieghemostelium</taxon>
    </lineage>
</organism>
<dbReference type="PANTHER" id="PTHR13140:SF706">
    <property type="entry name" value="DILUTE CLASS UNCONVENTIONAL MYOSIN, ISOFORM C"/>
    <property type="match status" value="1"/>
</dbReference>
<feature type="domain" description="Dilute" evidence="11">
    <location>
        <begin position="1247"/>
        <end position="1485"/>
    </location>
</feature>
<feature type="region of interest" description="Disordered" evidence="10">
    <location>
        <begin position="1019"/>
        <end position="1044"/>
    </location>
</feature>
<dbReference type="PROSITE" id="PS50096">
    <property type="entry name" value="IQ"/>
    <property type="match status" value="1"/>
</dbReference>
<keyword evidence="2 8" id="KW-0547">Nucleotide-binding</keyword>
<dbReference type="GO" id="GO:0005737">
    <property type="term" value="C:cytoplasm"/>
    <property type="evidence" value="ECO:0007669"/>
    <property type="project" value="TreeGrafter"/>
</dbReference>
<evidence type="ECO:0000256" key="10">
    <source>
        <dbReference type="SAM" id="MobiDB-lite"/>
    </source>
</evidence>
<evidence type="ECO:0000256" key="5">
    <source>
        <dbReference type="ARBA" id="ARBA00023123"/>
    </source>
</evidence>
<evidence type="ECO:0000259" key="12">
    <source>
        <dbReference type="PROSITE" id="PS51456"/>
    </source>
</evidence>
<evidence type="ECO:0000256" key="8">
    <source>
        <dbReference type="PROSITE-ProRule" id="PRU00782"/>
    </source>
</evidence>
<dbReference type="GO" id="GO:0000146">
    <property type="term" value="F:microfilament motor activity"/>
    <property type="evidence" value="ECO:0007669"/>
    <property type="project" value="TreeGrafter"/>
</dbReference>
<comment type="similarity">
    <text evidence="8">Belongs to the TRAFAC class myosin-kinesin ATPase superfamily. Myosin family.</text>
</comment>
<dbReference type="GO" id="GO:0007015">
    <property type="term" value="P:actin filament organization"/>
    <property type="evidence" value="ECO:0007669"/>
    <property type="project" value="TreeGrafter"/>
</dbReference>
<dbReference type="Gene3D" id="1.20.120.720">
    <property type="entry name" value="Myosin VI head, motor domain, U50 subdomain"/>
    <property type="match status" value="1"/>
</dbReference>
<evidence type="ECO:0000256" key="7">
    <source>
        <dbReference type="ARBA" id="ARBA00023203"/>
    </source>
</evidence>
<sequence length="1554" mass="178500">MIENRNVWINHPEKGWISAEIIKELNDKFIVKSFEEDYETEIKKEETLEKNPEVQDGIDDMTNLSYLHEAAVVYNLTKRYSVDEIYTYTGSILIAINPYCKLPIYSREMIDRFCNQPTIKLQPHVYSIAENAYRQMLNNQKNQSILVSGESGSGKTESTKFLLQYFAAMAMKSRDVDSSSTTSNDTDGSYSNSIEEQVIKSTPILEAFGNAKTLRNDNSSRFGKFIEIHFDKSRGNIIGARLETYLLEKSRIVNPAQNERSYHIFYQIVNGLPQEILDECHLTSDCNDYKYLQQSGCTEIEQQSDCDIFKSTENALKIIGLNEKHLLGIYKTLAVILHIGNIEFISNDSSTKSQSNDSDNNGETCQIKDVINSTNREYSPFETVCNLLSCNKDQLRETLLYRKMKAASDSYKIPLTLDQCNEAKDSLSMLLYSRLFDWLVKKINETIQRDIHSSKNNHLSIGILDIYGFESFEMNSFEQFSINYANEKLQQQFNQQIFKLEQQEYDREKIDWSYIDFSDNQECIDIIEKKLGILNIIDEESQFPKSTPATLSTKLYNNLDKKSKYFEKPRFSNTAFILNHYAGPVTYNTEQFLIKNKDFIISEQLLVLQESKSEYLIDIFQKMNSKDGNSKNSTFKFVSVSSQFKESLNSLMKLINSTSPHYIRCIKPNSEKKPNVFNQPMVLNQLRFSGVIEQLRISRSGYPSRLLYDDFMKRYKLIASTHFKDTKEWKSLLEDQKKGSQIMLERMKIDPQNFQFGLTKIFLKSGIIAELENSRQATLNNSALTLQKFWKGRQQRKSYLDILNSVGLLQSLGRAILARYELDVLIMEDSCTHLQSLYRRFCSTNHFTTVINSSVHVQSLFRQTLSNQVFKKEMATLLSIIKVQNLWRQKQAKGILRQLKIDSKSLSNVITEKKNLESKIHELSSKLSTDSNNLSNIIKERDSYKESLQNLELEFNDFKLNSESIIQKLNDQIKNFGSLSTINNNNDNSKDLEFQQYRLKSESTITDLNNQISQLKDQYQNDNNSQRASTKEQLHKNDKSNHSQYQLVGDDITTEIKPLRLENQQLKEKNSNTMNEVNQLKLKISQLESQLLINSHNTTNSSQANQHDGANNILPPMNKNNLSGSSASVGVANPNQLGGGSSPTIQDARSRSESHNGVTELISALQFNNNQVDAGKYLVDLMLVKKEYTYIPTGMGDIPEPVFLLTRCFLENIFSGDRQFVKTNQDILMYFFSRFNDVIVSGQNIQSSLICYWFSNLIIFSGILDQYSTNGQTNDNPDLSILYDQLKLTCDSTTNKLYSRLIRDIVDHVQPILYRSLHSAKSNDIEFIDPITNYLSQIQISLSLEKCLVNNSLCKLLFEQLFTFINAMIFNEIILRKDLCCLSSSIPLKMNISELEHWLKSHHGKDWSQSVCDKLKLLKEVVYILMIDKTQLANEDLRREICPTMTTAQLKQLLSVYSPDIDSFEDPISGEILSTLMSSPSFNKSENVLIDVRNIFTLLPTTKLETSINLLEIENTQLDCDQLVSQLMKRNIESSLASSLKLSLNNNTNTITTK</sequence>
<reference evidence="14 15" key="1">
    <citation type="submission" date="2015-12" db="EMBL/GenBank/DDBJ databases">
        <title>Dictyostelia acquired genes for synthesis and detection of signals that induce cell-type specialization by lateral gene transfer from prokaryotes.</title>
        <authorList>
            <person name="Gloeckner G."/>
            <person name="Schaap P."/>
        </authorList>
    </citation>
    <scope>NUCLEOTIDE SEQUENCE [LARGE SCALE GENOMIC DNA]</scope>
    <source>
        <strain evidence="14 15">TK</strain>
    </source>
</reference>